<accession>A0A6J3LDT8</accession>
<dbReference type="GeneID" id="117240217"/>
<keyword evidence="5" id="KW-1185">Reference proteome</keyword>
<name>A0A6J3LDT8_9HYME</name>
<proteinExistence type="predicted"/>
<dbReference type="PANTHER" id="PTHR10293:SF73">
    <property type="entry name" value="GLUTAREDOXIN-3"/>
    <property type="match status" value="1"/>
</dbReference>
<sequence>MSTTNLNSEQEYKNYVKSQDLSVIHFYASWADQCSQINDVIEEMSKLAEYQGVRFAKIEAEKIPDVSLKAGISAVPTVVLTRNNTIVDRIDGANPAAITEKIKRQLLTNKDSISFDTCKPKEKLEERLKKLINQAPCMLFMKGSPTTPRCGFSRTIVSILDSCKTDYQTFDILQDNDVREGLKKFSDWPTYPQLYVNGELIGGLDIVKEMNESGELERMLPKKS</sequence>
<reference evidence="6 7" key="1">
    <citation type="submission" date="2025-04" db="UniProtKB">
        <authorList>
            <consortium name="RefSeq"/>
        </authorList>
    </citation>
    <scope>IDENTIFICATION</scope>
    <source>
        <tissue evidence="6 7">Muscle</tissue>
    </source>
</reference>
<evidence type="ECO:0000256" key="3">
    <source>
        <dbReference type="ARBA" id="ARBA00023014"/>
    </source>
</evidence>
<protein>
    <submittedName>
        <fullName evidence="6 7">Glutaredoxin-3</fullName>
    </submittedName>
</protein>
<dbReference type="InterPro" id="IPR036249">
    <property type="entry name" value="Thioredoxin-like_sf"/>
</dbReference>
<dbReference type="SUPFAM" id="SSF52833">
    <property type="entry name" value="Thioredoxin-like"/>
    <property type="match status" value="2"/>
</dbReference>
<dbReference type="AlphaFoldDB" id="A0A6J3LDT8"/>
<dbReference type="Pfam" id="PF00462">
    <property type="entry name" value="Glutaredoxin"/>
    <property type="match status" value="1"/>
</dbReference>
<dbReference type="Proteomes" id="UP000504631">
    <property type="component" value="Unplaced"/>
</dbReference>
<dbReference type="GO" id="GO:0005829">
    <property type="term" value="C:cytosol"/>
    <property type="evidence" value="ECO:0007669"/>
    <property type="project" value="TreeGrafter"/>
</dbReference>
<dbReference type="PROSITE" id="PS51354">
    <property type="entry name" value="GLUTAREDOXIN_2"/>
    <property type="match status" value="1"/>
</dbReference>
<dbReference type="CDD" id="cd02984">
    <property type="entry name" value="TRX_PICOT"/>
    <property type="match status" value="1"/>
</dbReference>
<evidence type="ECO:0000256" key="2">
    <source>
        <dbReference type="ARBA" id="ARBA00023004"/>
    </source>
</evidence>
<keyword evidence="1" id="KW-0479">Metal-binding</keyword>
<dbReference type="GO" id="GO:0005634">
    <property type="term" value="C:nucleus"/>
    <property type="evidence" value="ECO:0007669"/>
    <property type="project" value="TreeGrafter"/>
</dbReference>
<dbReference type="RefSeq" id="XP_033362069.1">
    <property type="nucleotide sequence ID" value="XM_033506178.1"/>
</dbReference>
<gene>
    <name evidence="6 7" type="primary">LOC117240217</name>
</gene>
<dbReference type="RefSeq" id="XP_033362070.1">
    <property type="nucleotide sequence ID" value="XM_033506179.1"/>
</dbReference>
<evidence type="ECO:0000256" key="1">
    <source>
        <dbReference type="ARBA" id="ARBA00022723"/>
    </source>
</evidence>
<feature type="domain" description="Thioredoxin" evidence="4">
    <location>
        <begin position="1"/>
        <end position="107"/>
    </location>
</feature>
<dbReference type="KEGG" id="bvk:117240217"/>
<dbReference type="PANTHER" id="PTHR10293">
    <property type="entry name" value="GLUTAREDOXIN FAMILY MEMBER"/>
    <property type="match status" value="1"/>
</dbReference>
<dbReference type="GO" id="GO:0006879">
    <property type="term" value="P:intracellular iron ion homeostasis"/>
    <property type="evidence" value="ECO:0007669"/>
    <property type="project" value="TreeGrafter"/>
</dbReference>
<organism evidence="5 6">
    <name type="scientific">Bombus vosnesenskii</name>
    <dbReference type="NCBI Taxonomy" id="207650"/>
    <lineage>
        <taxon>Eukaryota</taxon>
        <taxon>Metazoa</taxon>
        <taxon>Ecdysozoa</taxon>
        <taxon>Arthropoda</taxon>
        <taxon>Hexapoda</taxon>
        <taxon>Insecta</taxon>
        <taxon>Pterygota</taxon>
        <taxon>Neoptera</taxon>
        <taxon>Endopterygota</taxon>
        <taxon>Hymenoptera</taxon>
        <taxon>Apocrita</taxon>
        <taxon>Aculeata</taxon>
        <taxon>Apoidea</taxon>
        <taxon>Anthophila</taxon>
        <taxon>Apidae</taxon>
        <taxon>Bombus</taxon>
        <taxon>Pyrobombus</taxon>
    </lineage>
</organism>
<dbReference type="PROSITE" id="PS51352">
    <property type="entry name" value="THIOREDOXIN_2"/>
    <property type="match status" value="1"/>
</dbReference>
<dbReference type="InterPro" id="IPR004480">
    <property type="entry name" value="Monothiol_GRX-rel"/>
</dbReference>
<dbReference type="Gene3D" id="3.40.30.10">
    <property type="entry name" value="Glutaredoxin"/>
    <property type="match status" value="2"/>
</dbReference>
<dbReference type="InterPro" id="IPR013766">
    <property type="entry name" value="Thioredoxin_domain"/>
</dbReference>
<evidence type="ECO:0000259" key="4">
    <source>
        <dbReference type="PROSITE" id="PS51352"/>
    </source>
</evidence>
<dbReference type="GO" id="GO:0051536">
    <property type="term" value="F:iron-sulfur cluster binding"/>
    <property type="evidence" value="ECO:0007669"/>
    <property type="project" value="UniProtKB-KW"/>
</dbReference>
<keyword evidence="3" id="KW-0411">Iron-sulfur</keyword>
<dbReference type="FunFam" id="3.40.30.10:FF:000012">
    <property type="entry name" value="Monothiol glutaredoxin"/>
    <property type="match status" value="1"/>
</dbReference>
<evidence type="ECO:0000313" key="6">
    <source>
        <dbReference type="RefSeq" id="XP_033362069.1"/>
    </source>
</evidence>
<dbReference type="InterPro" id="IPR002109">
    <property type="entry name" value="Glutaredoxin"/>
</dbReference>
<keyword evidence="2" id="KW-0408">Iron</keyword>
<evidence type="ECO:0000313" key="7">
    <source>
        <dbReference type="RefSeq" id="XP_033362070.1"/>
    </source>
</evidence>
<evidence type="ECO:0000313" key="5">
    <source>
        <dbReference type="Proteomes" id="UP000504631"/>
    </source>
</evidence>
<dbReference type="CTD" id="34745"/>
<dbReference type="InterPro" id="IPR033658">
    <property type="entry name" value="GRX_PICOT-like"/>
</dbReference>
<dbReference type="GO" id="GO:0046872">
    <property type="term" value="F:metal ion binding"/>
    <property type="evidence" value="ECO:0007669"/>
    <property type="project" value="UniProtKB-KW"/>
</dbReference>
<dbReference type="CDD" id="cd03028">
    <property type="entry name" value="GRX_PICOT_like"/>
    <property type="match status" value="1"/>
</dbReference>
<dbReference type="Pfam" id="PF00085">
    <property type="entry name" value="Thioredoxin"/>
    <property type="match status" value="1"/>
</dbReference>
<dbReference type="NCBIfam" id="TIGR00365">
    <property type="entry name" value="Grx4 family monothiol glutaredoxin"/>
    <property type="match status" value="1"/>
</dbReference>